<reference evidence="1 2" key="1">
    <citation type="journal article" date="2021" name="Commun. Biol.">
        <title>The genome of Shorea leprosula (Dipterocarpaceae) highlights the ecological relevance of drought in aseasonal tropical rainforests.</title>
        <authorList>
            <person name="Ng K.K.S."/>
            <person name="Kobayashi M.J."/>
            <person name="Fawcett J.A."/>
            <person name="Hatakeyama M."/>
            <person name="Paape T."/>
            <person name="Ng C.H."/>
            <person name="Ang C.C."/>
            <person name="Tnah L.H."/>
            <person name="Lee C.T."/>
            <person name="Nishiyama T."/>
            <person name="Sese J."/>
            <person name="O'Brien M.J."/>
            <person name="Copetti D."/>
            <person name="Mohd Noor M.I."/>
            <person name="Ong R.C."/>
            <person name="Putra M."/>
            <person name="Sireger I.Z."/>
            <person name="Indrioko S."/>
            <person name="Kosugi Y."/>
            <person name="Izuno A."/>
            <person name="Isagi Y."/>
            <person name="Lee S.L."/>
            <person name="Shimizu K.K."/>
        </authorList>
    </citation>
    <scope>NUCLEOTIDE SEQUENCE [LARGE SCALE GENOMIC DNA]</scope>
    <source>
        <strain evidence="1">214</strain>
    </source>
</reference>
<keyword evidence="2" id="KW-1185">Reference proteome</keyword>
<organism evidence="1 2">
    <name type="scientific">Rubroshorea leprosula</name>
    <dbReference type="NCBI Taxonomy" id="152421"/>
    <lineage>
        <taxon>Eukaryota</taxon>
        <taxon>Viridiplantae</taxon>
        <taxon>Streptophyta</taxon>
        <taxon>Embryophyta</taxon>
        <taxon>Tracheophyta</taxon>
        <taxon>Spermatophyta</taxon>
        <taxon>Magnoliopsida</taxon>
        <taxon>eudicotyledons</taxon>
        <taxon>Gunneridae</taxon>
        <taxon>Pentapetalae</taxon>
        <taxon>rosids</taxon>
        <taxon>malvids</taxon>
        <taxon>Malvales</taxon>
        <taxon>Dipterocarpaceae</taxon>
        <taxon>Rubroshorea</taxon>
    </lineage>
</organism>
<evidence type="ECO:0000313" key="2">
    <source>
        <dbReference type="Proteomes" id="UP001054252"/>
    </source>
</evidence>
<accession>A0AAV5MDZ8</accession>
<dbReference type="EMBL" id="BPVZ01000227">
    <property type="protein sequence ID" value="GKV47414.1"/>
    <property type="molecule type" value="Genomic_DNA"/>
</dbReference>
<dbReference type="Proteomes" id="UP001054252">
    <property type="component" value="Unassembled WGS sequence"/>
</dbReference>
<dbReference type="AlphaFoldDB" id="A0AAV5MDZ8"/>
<name>A0AAV5MDZ8_9ROSI</name>
<evidence type="ECO:0000313" key="1">
    <source>
        <dbReference type="EMBL" id="GKV47414.1"/>
    </source>
</evidence>
<comment type="caution">
    <text evidence="1">The sequence shown here is derived from an EMBL/GenBank/DDBJ whole genome shotgun (WGS) entry which is preliminary data.</text>
</comment>
<proteinExistence type="predicted"/>
<protein>
    <submittedName>
        <fullName evidence="1">Uncharacterized protein</fullName>
    </submittedName>
</protein>
<gene>
    <name evidence="1" type="ORF">SLEP1_g54318</name>
</gene>
<sequence length="70" mass="8053">MVFLFPVHVCFSSPRSIKPQPQFNLSIPTEEKENGKREERKIHSTFVPHIISSNSSTRKLFLIPVSSRNT</sequence>